<proteinExistence type="predicted"/>
<evidence type="ECO:0000256" key="1">
    <source>
        <dbReference type="SAM" id="Phobius"/>
    </source>
</evidence>
<feature type="transmembrane region" description="Helical" evidence="1">
    <location>
        <begin position="145"/>
        <end position="164"/>
    </location>
</feature>
<keyword evidence="1" id="KW-0812">Transmembrane</keyword>
<protein>
    <submittedName>
        <fullName evidence="2">Uncharacterized protein</fullName>
    </submittedName>
</protein>
<feature type="transmembrane region" description="Helical" evidence="1">
    <location>
        <begin position="49"/>
        <end position="74"/>
    </location>
</feature>
<organism evidence="2">
    <name type="scientific">viral metagenome</name>
    <dbReference type="NCBI Taxonomy" id="1070528"/>
    <lineage>
        <taxon>unclassified sequences</taxon>
        <taxon>metagenomes</taxon>
        <taxon>organismal metagenomes</taxon>
    </lineage>
</organism>
<keyword evidence="1" id="KW-1133">Transmembrane helix</keyword>
<name>A0A6C0DRF7_9ZZZZ</name>
<dbReference type="EMBL" id="MN739667">
    <property type="protein sequence ID" value="QHT19528.1"/>
    <property type="molecule type" value="Genomic_DNA"/>
</dbReference>
<evidence type="ECO:0000313" key="2">
    <source>
        <dbReference type="EMBL" id="QHT19528.1"/>
    </source>
</evidence>
<dbReference type="AlphaFoldDB" id="A0A6C0DRF7"/>
<feature type="transmembrane region" description="Helical" evidence="1">
    <location>
        <begin position="108"/>
        <end position="125"/>
    </location>
</feature>
<reference evidence="2" key="1">
    <citation type="journal article" date="2020" name="Nature">
        <title>Giant virus diversity and host interactions through global metagenomics.</title>
        <authorList>
            <person name="Schulz F."/>
            <person name="Roux S."/>
            <person name="Paez-Espino D."/>
            <person name="Jungbluth S."/>
            <person name="Walsh D.A."/>
            <person name="Denef V.J."/>
            <person name="McMahon K.D."/>
            <person name="Konstantinidis K.T."/>
            <person name="Eloe-Fadrosh E.A."/>
            <person name="Kyrpides N.C."/>
            <person name="Woyke T."/>
        </authorList>
    </citation>
    <scope>NUCLEOTIDE SEQUENCE</scope>
    <source>
        <strain evidence="2">GVMAG-M-3300023174-57</strain>
    </source>
</reference>
<sequence>MVELSRGLDVSTDISLRIREFILTTYHNLPNTLFVASLLLGAIQGNLPMVWIAIGMILNAILVVGGQELLALLFPKWRQVHQSVSAACLVLPQIEPGASQTYTVAPSMWFASATYFVVFVLYNAIQVTLKPAAQGVDPQKVDVRRAFTLSVIMLSLFFLGLILLRGLTGCETWLGSILGILVGSGSAIGYWHLLDVCNSGVPPDILNIVASTAPAQTGSETPVICTA</sequence>
<feature type="transmembrane region" description="Helical" evidence="1">
    <location>
        <begin position="21"/>
        <end position="43"/>
    </location>
</feature>
<keyword evidence="1" id="KW-0472">Membrane</keyword>
<accession>A0A6C0DRF7</accession>
<feature type="transmembrane region" description="Helical" evidence="1">
    <location>
        <begin position="173"/>
        <end position="193"/>
    </location>
</feature>